<dbReference type="Proteomes" id="UP000315971">
    <property type="component" value="Unassembled WGS sequence"/>
</dbReference>
<organism evidence="9 10">
    <name type="scientific">Solitalea koreensis</name>
    <dbReference type="NCBI Taxonomy" id="543615"/>
    <lineage>
        <taxon>Bacteria</taxon>
        <taxon>Pseudomonadati</taxon>
        <taxon>Bacteroidota</taxon>
        <taxon>Sphingobacteriia</taxon>
        <taxon>Sphingobacteriales</taxon>
        <taxon>Sphingobacteriaceae</taxon>
        <taxon>Solitalea</taxon>
    </lineage>
</organism>
<evidence type="ECO:0000256" key="5">
    <source>
        <dbReference type="ARBA" id="ARBA00023295"/>
    </source>
</evidence>
<evidence type="ECO:0000256" key="7">
    <source>
        <dbReference type="SAM" id="SignalP"/>
    </source>
</evidence>
<comment type="similarity">
    <text evidence="1 6">Belongs to the glycosyl hydrolase 35 family.</text>
</comment>
<reference evidence="9 10" key="1">
    <citation type="submission" date="2017-05" db="EMBL/GenBank/DDBJ databases">
        <authorList>
            <person name="Varghese N."/>
            <person name="Submissions S."/>
        </authorList>
    </citation>
    <scope>NUCLEOTIDE SEQUENCE [LARGE SCALE GENOMIC DNA]</scope>
    <source>
        <strain evidence="9 10">DSM 21342</strain>
    </source>
</reference>
<dbReference type="FunFam" id="3.20.20.80:FF:000017">
    <property type="entry name" value="Beta-galactosidase"/>
    <property type="match status" value="1"/>
</dbReference>
<evidence type="ECO:0000256" key="1">
    <source>
        <dbReference type="ARBA" id="ARBA00009809"/>
    </source>
</evidence>
<evidence type="ECO:0000313" key="10">
    <source>
        <dbReference type="Proteomes" id="UP000315971"/>
    </source>
</evidence>
<evidence type="ECO:0000256" key="2">
    <source>
        <dbReference type="ARBA" id="ARBA00022729"/>
    </source>
</evidence>
<dbReference type="RefSeq" id="WP_142601984.1">
    <property type="nucleotide sequence ID" value="NZ_FXSZ01000002.1"/>
</dbReference>
<dbReference type="PROSITE" id="PS50022">
    <property type="entry name" value="FA58C_3"/>
    <property type="match status" value="1"/>
</dbReference>
<dbReference type="Pfam" id="PF21317">
    <property type="entry name" value="BetaGal_ABD_1"/>
    <property type="match status" value="1"/>
</dbReference>
<dbReference type="Gene3D" id="3.20.20.80">
    <property type="entry name" value="Glycosidases"/>
    <property type="match status" value="1"/>
</dbReference>
<dbReference type="PRINTS" id="PR00742">
    <property type="entry name" value="GLHYDRLASE35"/>
</dbReference>
<keyword evidence="2 7" id="KW-0732">Signal</keyword>
<dbReference type="GO" id="GO:0005975">
    <property type="term" value="P:carbohydrate metabolic process"/>
    <property type="evidence" value="ECO:0007669"/>
    <property type="project" value="InterPro"/>
</dbReference>
<dbReference type="Pfam" id="PF01301">
    <property type="entry name" value="Glyco_hydro_35"/>
    <property type="match status" value="1"/>
</dbReference>
<proteinExistence type="inferred from homology"/>
<sequence length="786" mass="89471">MFKKLLSILFLLLTFHCFGQQDAEKNRSGFKGDFTVGKNEFLLNGKPFVIRAGELHFPRIPKEYWDHRIKLCKAMGMNTICIYLFWNYHEEQENKFDFSGSKDVAEFVQLVQQNGMYCIVRPGPYACAEWDMGGLPWWLLKKPDLKVRTLEDPYFMERAAKYLKEVGKQLAPLQIQNGGNIIMVQVENEYAAFGNSSEYMEAIRKAVRGSGFDKVQLFRCDWSSTFNEYKVNADVATTLNFGAGSDVEKQFKAFKKMHPEAPQMCSEYWTGWFDNWGRQHETRSISSFIGSLKDMLDRKISFSLYMAHGGTTFGQWGGANAPPYSAMVTSYDYNAPIGEQGNTTDKFFAVRNLLKNYLLPGEKLGEIPAPISTIAIPKFELIEQAPIFENLPRGKKSEKIQSMEMFDQGWGRIIYRTELAPGKVKRKLLIKEVHDWATVFIDGKPIGKMDRRRGDNSLEIPSSASSLRLDILVEATGRVNFGEAIIDRKGITDVVELSDGNTVTELKNWTVYSFPVDYAFQKRAKFGPKSKDGPAWYRGNFELAQTGDTFLDMSTWGKGMVWVNGHNMGRFWKIGPQQTLFVPGVWLKKGRNEIIVLDVDKPLETVIAGLKEPILDKINPDQSLLSRSKDQNLNLSAEKPVLQGSFAEGNGWQEIRFDKVKKGRYFCLEALNAQTANDPLTTIAELELTGIDGKLLSSLKWKVIYADSEEITAANHAADRVYDKQESTFWQSQSVGDKPQHPHQLIIDLGEEVQLKGFKYLPRSDKSKAGMIKDYRIYLKTDNYNF</sequence>
<accession>A0A521BNQ5</accession>
<dbReference type="InterPro" id="IPR017853">
    <property type="entry name" value="GH"/>
</dbReference>
<feature type="signal peptide" evidence="7">
    <location>
        <begin position="1"/>
        <end position="19"/>
    </location>
</feature>
<keyword evidence="4" id="KW-0325">Glycoprotein</keyword>
<name>A0A521BNQ5_9SPHI</name>
<evidence type="ECO:0000259" key="8">
    <source>
        <dbReference type="PROSITE" id="PS50022"/>
    </source>
</evidence>
<keyword evidence="10" id="KW-1185">Reference proteome</keyword>
<evidence type="ECO:0000256" key="4">
    <source>
        <dbReference type="ARBA" id="ARBA00023180"/>
    </source>
</evidence>
<evidence type="ECO:0000256" key="3">
    <source>
        <dbReference type="ARBA" id="ARBA00022801"/>
    </source>
</evidence>
<feature type="chain" id="PRO_5022234886" evidence="7">
    <location>
        <begin position="20"/>
        <end position="786"/>
    </location>
</feature>
<dbReference type="InterPro" id="IPR048913">
    <property type="entry name" value="BetaGal_gal-bd"/>
</dbReference>
<dbReference type="AlphaFoldDB" id="A0A521BNQ5"/>
<dbReference type="PANTHER" id="PTHR23421">
    <property type="entry name" value="BETA-GALACTOSIDASE RELATED"/>
    <property type="match status" value="1"/>
</dbReference>
<dbReference type="InterPro" id="IPR000421">
    <property type="entry name" value="FA58C"/>
</dbReference>
<dbReference type="InterPro" id="IPR008979">
    <property type="entry name" value="Galactose-bd-like_sf"/>
</dbReference>
<dbReference type="InterPro" id="IPR001944">
    <property type="entry name" value="Glycoside_Hdrlase_35"/>
</dbReference>
<protein>
    <submittedName>
        <fullName evidence="9">Beta-galactosidase</fullName>
    </submittedName>
</protein>
<evidence type="ECO:0000313" key="9">
    <source>
        <dbReference type="EMBL" id="SMO48773.1"/>
    </source>
</evidence>
<keyword evidence="5" id="KW-0326">Glycosidase</keyword>
<feature type="domain" description="F5/8 type C" evidence="8">
    <location>
        <begin position="684"/>
        <end position="786"/>
    </location>
</feature>
<dbReference type="InterPro" id="IPR048912">
    <property type="entry name" value="BetaGal1-like_ABD1"/>
</dbReference>
<evidence type="ECO:0000256" key="6">
    <source>
        <dbReference type="RuleBase" id="RU003679"/>
    </source>
</evidence>
<dbReference type="GO" id="GO:0004553">
    <property type="term" value="F:hydrolase activity, hydrolyzing O-glycosyl compounds"/>
    <property type="evidence" value="ECO:0007669"/>
    <property type="project" value="InterPro"/>
</dbReference>
<dbReference type="Pfam" id="PF21467">
    <property type="entry name" value="BetaGal_gal-bd"/>
    <property type="match status" value="1"/>
</dbReference>
<gene>
    <name evidence="9" type="ORF">SAMN06265350_102376</name>
</gene>
<dbReference type="EMBL" id="FXSZ01000002">
    <property type="protein sequence ID" value="SMO48773.1"/>
    <property type="molecule type" value="Genomic_DNA"/>
</dbReference>
<dbReference type="InterPro" id="IPR031330">
    <property type="entry name" value="Gly_Hdrlase_35_cat"/>
</dbReference>
<keyword evidence="3" id="KW-0378">Hydrolase</keyword>
<dbReference type="SUPFAM" id="SSF51445">
    <property type="entry name" value="(Trans)glycosidases"/>
    <property type="match status" value="1"/>
</dbReference>
<dbReference type="Pfam" id="PF00754">
    <property type="entry name" value="F5_F8_type_C"/>
    <property type="match status" value="1"/>
</dbReference>
<dbReference type="SUPFAM" id="SSF49785">
    <property type="entry name" value="Galactose-binding domain-like"/>
    <property type="match status" value="2"/>
</dbReference>
<dbReference type="Gene3D" id="2.60.120.260">
    <property type="entry name" value="Galactose-binding domain-like"/>
    <property type="match status" value="3"/>
</dbReference>
<dbReference type="OrthoDB" id="703126at2"/>